<evidence type="ECO:0008006" key="3">
    <source>
        <dbReference type="Google" id="ProtNLM"/>
    </source>
</evidence>
<feature type="compositionally biased region" description="Basic and acidic residues" evidence="1">
    <location>
        <begin position="245"/>
        <end position="255"/>
    </location>
</feature>
<dbReference type="Pfam" id="PF08872">
    <property type="entry name" value="KGK"/>
    <property type="match status" value="2"/>
</dbReference>
<reference evidence="2" key="1">
    <citation type="submission" date="2006-06" db="EMBL/GenBank/DDBJ databases">
        <title>Complete sequence of Trichodesmium erythraeum IMS101.</title>
        <authorList>
            <consortium name="US DOE Joint Genome Institute"/>
            <person name="Copeland A."/>
            <person name="Lucas S."/>
            <person name="Lapidus A."/>
            <person name="Barry K."/>
            <person name="Detter J.C."/>
            <person name="Glavina del Rio T."/>
            <person name="Hammon N."/>
            <person name="Israni S."/>
            <person name="Dalin E."/>
            <person name="Tice H."/>
            <person name="Pitluck S."/>
            <person name="Kiss H."/>
            <person name="Munk A.C."/>
            <person name="Brettin T."/>
            <person name="Bruce D."/>
            <person name="Han C."/>
            <person name="Tapia R."/>
            <person name="Gilna P."/>
            <person name="Schmutz J."/>
            <person name="Larimer F."/>
            <person name="Land M."/>
            <person name="Hauser L."/>
            <person name="Kyrpides N."/>
            <person name="Kim E."/>
            <person name="Richardson P."/>
        </authorList>
    </citation>
    <scope>NUCLEOTIDE SEQUENCE [LARGE SCALE GENOMIC DNA]</scope>
    <source>
        <strain evidence="2">IMS101</strain>
    </source>
</reference>
<dbReference type="RefSeq" id="WP_011613367.1">
    <property type="nucleotide sequence ID" value="NC_008312.1"/>
</dbReference>
<dbReference type="EMBL" id="CP000393">
    <property type="protein sequence ID" value="ABG53037.1"/>
    <property type="molecule type" value="Genomic_DNA"/>
</dbReference>
<dbReference type="AlphaFoldDB" id="Q10XI7"/>
<evidence type="ECO:0000256" key="1">
    <source>
        <dbReference type="SAM" id="MobiDB-lite"/>
    </source>
</evidence>
<protein>
    <recommendedName>
        <fullName evidence="3">KGK family protein</fullName>
    </recommendedName>
</protein>
<feature type="region of interest" description="Disordered" evidence="1">
    <location>
        <begin position="215"/>
        <end position="255"/>
    </location>
</feature>
<evidence type="ECO:0000313" key="2">
    <source>
        <dbReference type="EMBL" id="ABG53037.1"/>
    </source>
</evidence>
<dbReference type="InterPro" id="IPR014971">
    <property type="entry name" value="KGK"/>
</dbReference>
<feature type="compositionally biased region" description="Basic and acidic residues" evidence="1">
    <location>
        <begin position="215"/>
        <end position="228"/>
    </location>
</feature>
<organism evidence="2">
    <name type="scientific">Trichodesmium erythraeum (strain IMS101)</name>
    <dbReference type="NCBI Taxonomy" id="203124"/>
    <lineage>
        <taxon>Bacteria</taxon>
        <taxon>Bacillati</taxon>
        <taxon>Cyanobacteriota</taxon>
        <taxon>Cyanophyceae</taxon>
        <taxon>Oscillatoriophycideae</taxon>
        <taxon>Oscillatoriales</taxon>
        <taxon>Microcoleaceae</taxon>
        <taxon>Trichodesmium</taxon>
    </lineage>
</organism>
<dbReference type="KEGG" id="ter:Tery_4019"/>
<dbReference type="HOGENOM" id="CLU_1089652_0_0_3"/>
<sequence>MSQNLDHEKFVVLNLHDVVKIDANYCDFLSLDRNELEYLCLTIEQLKTEIIHKFSPDISHRYLVEIRNKLFDYSFDVWILKPDAKSWKKGKLKVEFTVKFYPDELEEKIEENQAENYGNNNSEFLEGDEVIQVDQSIGTNLNLNYNFQYLYMTVNQLQGSIIKLLNINPVIKHEFFYPSLRCEVLRVGTQGWQKGKFHFEFPVKFYLDKPQEEIEENKLSNSENKEENYGDNNSEYLETELSPLDDLRQKFHQEN</sequence>
<dbReference type="OrthoDB" id="454733at2"/>
<gene>
    <name evidence="2" type="ordered locus">Tery_4019</name>
</gene>
<accession>Q10XI7</accession>
<proteinExistence type="predicted"/>
<name>Q10XI7_TRIEI</name>